<accession>A0A2M4D1K2</accession>
<sequence>MRMTLGGMLLLLLLLLLLFLLLLRLLSTMVVVAKVKAVAAFVAEVDVAVVMPSSVPIGVGVVDHDALS</sequence>
<dbReference type="EMBL" id="GGFL01007275">
    <property type="protein sequence ID" value="MBW71453.1"/>
    <property type="molecule type" value="Transcribed_RNA"/>
</dbReference>
<reference evidence="1" key="1">
    <citation type="submission" date="2018-01" db="EMBL/GenBank/DDBJ databases">
        <title>An insight into the sialome of Amazonian anophelines.</title>
        <authorList>
            <person name="Ribeiro J.M."/>
            <person name="Scarpassa V."/>
            <person name="Calvo E."/>
        </authorList>
    </citation>
    <scope>NUCLEOTIDE SEQUENCE</scope>
</reference>
<name>A0A2M4D1K2_ANODA</name>
<proteinExistence type="predicted"/>
<evidence type="ECO:0000313" key="1">
    <source>
        <dbReference type="EMBL" id="MBW71453.1"/>
    </source>
</evidence>
<protein>
    <submittedName>
        <fullName evidence="1">Putative secreted protein</fullName>
    </submittedName>
</protein>
<organism evidence="1">
    <name type="scientific">Anopheles darlingi</name>
    <name type="common">Mosquito</name>
    <dbReference type="NCBI Taxonomy" id="43151"/>
    <lineage>
        <taxon>Eukaryota</taxon>
        <taxon>Metazoa</taxon>
        <taxon>Ecdysozoa</taxon>
        <taxon>Arthropoda</taxon>
        <taxon>Hexapoda</taxon>
        <taxon>Insecta</taxon>
        <taxon>Pterygota</taxon>
        <taxon>Neoptera</taxon>
        <taxon>Endopterygota</taxon>
        <taxon>Diptera</taxon>
        <taxon>Nematocera</taxon>
        <taxon>Culicoidea</taxon>
        <taxon>Culicidae</taxon>
        <taxon>Anophelinae</taxon>
        <taxon>Anopheles</taxon>
    </lineage>
</organism>
<dbReference type="AlphaFoldDB" id="A0A2M4D1K2"/>